<feature type="region of interest" description="Disordered" evidence="1">
    <location>
        <begin position="1"/>
        <end position="44"/>
    </location>
</feature>
<feature type="compositionally biased region" description="Polar residues" evidence="1">
    <location>
        <begin position="10"/>
        <end position="21"/>
    </location>
</feature>
<accession>A0A4C1Z164</accession>
<keyword evidence="3" id="KW-1185">Reference proteome</keyword>
<sequence length="317" mass="35231">MRRYRHLFNKPQNESLEGRQSPSPPGRALAPAAHNPNGTSVFKAAGRHSPATALTAIELTCICLGFAQIKTVTGNEIESVNRTRSRIEGRDREGWKSKLTVRAKLESKLKPQSEEAGVPSQFVDTEHPFIISSTTGQRSAARSRPPAFIYDYWLLAEFAARLGAGRAPACLVTPRTRREGVTLDGYIRLEGILGRRRNYESPIQTIDISVPEREVKPGEGLLLKVFGFDVNCSRVSPCEGWEGKNHYGPSMRPDTGSHVKLQCGLQLPKSDTGRRWERTGLVTFKVVMGGQSLLLFHSHLVDFYKLFHLDGKIVGRV</sequence>
<dbReference type="Proteomes" id="UP000299102">
    <property type="component" value="Unassembled WGS sequence"/>
</dbReference>
<name>A0A4C1Z164_EUMVA</name>
<evidence type="ECO:0000313" key="3">
    <source>
        <dbReference type="Proteomes" id="UP000299102"/>
    </source>
</evidence>
<reference evidence="2 3" key="1">
    <citation type="journal article" date="2019" name="Commun. Biol.">
        <title>The bagworm genome reveals a unique fibroin gene that provides high tensile strength.</title>
        <authorList>
            <person name="Kono N."/>
            <person name="Nakamura H."/>
            <person name="Ohtoshi R."/>
            <person name="Tomita M."/>
            <person name="Numata K."/>
            <person name="Arakawa K."/>
        </authorList>
    </citation>
    <scope>NUCLEOTIDE SEQUENCE [LARGE SCALE GENOMIC DNA]</scope>
</reference>
<dbReference type="AlphaFoldDB" id="A0A4C1Z164"/>
<evidence type="ECO:0000256" key="1">
    <source>
        <dbReference type="SAM" id="MobiDB-lite"/>
    </source>
</evidence>
<protein>
    <submittedName>
        <fullName evidence="2">Uncharacterized protein</fullName>
    </submittedName>
</protein>
<evidence type="ECO:0000313" key="2">
    <source>
        <dbReference type="EMBL" id="GBP82078.1"/>
    </source>
</evidence>
<gene>
    <name evidence="2" type="ORF">EVAR_103797_1</name>
</gene>
<comment type="caution">
    <text evidence="2">The sequence shown here is derived from an EMBL/GenBank/DDBJ whole genome shotgun (WGS) entry which is preliminary data.</text>
</comment>
<proteinExistence type="predicted"/>
<organism evidence="2 3">
    <name type="scientific">Eumeta variegata</name>
    <name type="common">Bagworm moth</name>
    <name type="synonym">Eumeta japonica</name>
    <dbReference type="NCBI Taxonomy" id="151549"/>
    <lineage>
        <taxon>Eukaryota</taxon>
        <taxon>Metazoa</taxon>
        <taxon>Ecdysozoa</taxon>
        <taxon>Arthropoda</taxon>
        <taxon>Hexapoda</taxon>
        <taxon>Insecta</taxon>
        <taxon>Pterygota</taxon>
        <taxon>Neoptera</taxon>
        <taxon>Endopterygota</taxon>
        <taxon>Lepidoptera</taxon>
        <taxon>Glossata</taxon>
        <taxon>Ditrysia</taxon>
        <taxon>Tineoidea</taxon>
        <taxon>Psychidae</taxon>
        <taxon>Oiketicinae</taxon>
        <taxon>Eumeta</taxon>
    </lineage>
</organism>
<dbReference type="EMBL" id="BGZK01001546">
    <property type="protein sequence ID" value="GBP82078.1"/>
    <property type="molecule type" value="Genomic_DNA"/>
</dbReference>